<organism evidence="1">
    <name type="scientific">Absidia glauca</name>
    <name type="common">Pin mould</name>
    <dbReference type="NCBI Taxonomy" id="4829"/>
    <lineage>
        <taxon>Eukaryota</taxon>
        <taxon>Fungi</taxon>
        <taxon>Fungi incertae sedis</taxon>
        <taxon>Mucoromycota</taxon>
        <taxon>Mucoromycotina</taxon>
        <taxon>Mucoromycetes</taxon>
        <taxon>Mucorales</taxon>
        <taxon>Cunninghamellaceae</taxon>
        <taxon>Absidia</taxon>
    </lineage>
</organism>
<dbReference type="AlphaFoldDB" id="A0A163J9C1"/>
<name>A0A163J9C1_ABSGL</name>
<accession>A0A163J9C1</accession>
<proteinExistence type="predicted"/>
<sequence length="172" mass="18687">MRRFINNISNHFNLPSEHMTRTLLQEHYLIDFLRYDMCETGFLLFKPGDLECMECGAKRYKSNSADGKANAARMDAVSATLLANATLYSTSTPAAKSTALEKSAAATAKAERLTAIASKVSIAAAEAQVTNIDATARGVANLKPNLTAIVSHQNKIFGATLYTTVVSRRMTH</sequence>
<dbReference type="Proteomes" id="UP000078561">
    <property type="component" value="Unassembled WGS sequence"/>
</dbReference>
<dbReference type="EMBL" id="LT552381">
    <property type="protein sequence ID" value="SAL98905.1"/>
    <property type="molecule type" value="Genomic_DNA"/>
</dbReference>
<dbReference type="InParanoid" id="A0A163J9C1"/>
<reference evidence="1" key="1">
    <citation type="submission" date="2016-04" db="EMBL/GenBank/DDBJ databases">
        <authorList>
            <person name="Evans L.H."/>
            <person name="Alamgir A."/>
            <person name="Owens N."/>
            <person name="Weber N.D."/>
            <person name="Virtaneva K."/>
            <person name="Barbian K."/>
            <person name="Babar A."/>
            <person name="Rosenke K."/>
        </authorList>
    </citation>
    <scope>NUCLEOTIDE SEQUENCE [LARGE SCALE GENOMIC DNA]</scope>
    <source>
        <strain evidence="1">CBS 101.48</strain>
    </source>
</reference>
<gene>
    <name evidence="1" type="primary">ABSGL_04476.1 scaffold 5470</name>
</gene>
<protein>
    <submittedName>
        <fullName evidence="1">Uncharacterized protein</fullName>
    </submittedName>
</protein>
<evidence type="ECO:0000313" key="1">
    <source>
        <dbReference type="EMBL" id="SAL98905.1"/>
    </source>
</evidence>
<evidence type="ECO:0000313" key="2">
    <source>
        <dbReference type="Proteomes" id="UP000078561"/>
    </source>
</evidence>
<keyword evidence="2" id="KW-1185">Reference proteome</keyword>